<proteinExistence type="predicted"/>
<keyword evidence="1" id="KW-0812">Transmembrane</keyword>
<evidence type="ECO:0000313" key="3">
    <source>
        <dbReference type="Proteomes" id="UP000033546"/>
    </source>
</evidence>
<organism evidence="2 3">
    <name type="scientific">Ehrlichia cf. muris str. EmCRT</name>
    <dbReference type="NCBI Taxonomy" id="1359167"/>
    <lineage>
        <taxon>Bacteria</taxon>
        <taxon>Pseudomonadati</taxon>
        <taxon>Pseudomonadota</taxon>
        <taxon>Alphaproteobacteria</taxon>
        <taxon>Rickettsiales</taxon>
        <taxon>Anaplasmataceae</taxon>
        <taxon>Ehrlichia</taxon>
    </lineage>
</organism>
<keyword evidence="1" id="KW-1133">Transmembrane helix</keyword>
<evidence type="ECO:0000313" key="2">
    <source>
        <dbReference type="EMBL" id="KJV65663.1"/>
    </source>
</evidence>
<reference evidence="2 3" key="1">
    <citation type="submission" date="2015-02" db="EMBL/GenBank/DDBJ databases">
        <title>Genome Sequencing of Rickettsiales.</title>
        <authorList>
            <person name="Daugherty S.C."/>
            <person name="Su Q."/>
            <person name="Abolude K."/>
            <person name="Beier-Sexton M."/>
            <person name="Carlyon J.A."/>
            <person name="Carter R."/>
            <person name="Day N.P."/>
            <person name="Dumler S.J."/>
            <person name="Dyachenko V."/>
            <person name="Godinez A."/>
            <person name="Kurtti T.J."/>
            <person name="Lichay M."/>
            <person name="Mullins K.E."/>
            <person name="Ott S."/>
            <person name="Pappas-Brown V."/>
            <person name="Paris D.H."/>
            <person name="Patel P."/>
            <person name="Richards A.L."/>
            <person name="Sadzewicz L."/>
            <person name="Sears K."/>
            <person name="Seidman D."/>
            <person name="Sengamalay N."/>
            <person name="Stenos J."/>
            <person name="Tallon L.J."/>
            <person name="Vincent G."/>
            <person name="Fraser C.M."/>
            <person name="Munderloh U."/>
            <person name="Dunning-Hotopp J.C."/>
        </authorList>
    </citation>
    <scope>NUCLEOTIDE SEQUENCE [LARGE SCALE GENOMIC DNA]</scope>
    <source>
        <strain evidence="2 3">EmCRT</strain>
    </source>
</reference>
<name>A0A0F3NC67_9RICK</name>
<dbReference type="AlphaFoldDB" id="A0A0F3NC67"/>
<comment type="caution">
    <text evidence="2">The sequence shown here is derived from an EMBL/GenBank/DDBJ whole genome shotgun (WGS) entry which is preliminary data.</text>
</comment>
<gene>
    <name evidence="2" type="ORF">EMUCRT_0613</name>
</gene>
<dbReference type="EMBL" id="LANU01000002">
    <property type="protein sequence ID" value="KJV65663.1"/>
    <property type="molecule type" value="Genomic_DNA"/>
</dbReference>
<protein>
    <submittedName>
        <fullName evidence="2">Uncharacterized protein</fullName>
    </submittedName>
</protein>
<evidence type="ECO:0000256" key="1">
    <source>
        <dbReference type="SAM" id="Phobius"/>
    </source>
</evidence>
<keyword evidence="1" id="KW-0472">Membrane</keyword>
<dbReference type="Proteomes" id="UP000033546">
    <property type="component" value="Unassembled WGS sequence"/>
</dbReference>
<sequence length="67" mass="7625">MVYVLANKSYHSDAFFYSKLVMYGACSKLLSGFRGLMSKHVKTFNKIILLRLNQTIHKNGNNVTPNT</sequence>
<feature type="transmembrane region" description="Helical" evidence="1">
    <location>
        <begin position="20"/>
        <end position="37"/>
    </location>
</feature>
<dbReference type="PATRIC" id="fig|1359167.3.peg.592"/>
<accession>A0A0F3NC67</accession>
<dbReference type="RefSeq" id="WP_045804916.1">
    <property type="nucleotide sequence ID" value="NZ_LANU01000002.1"/>
</dbReference>